<keyword evidence="10" id="KW-1003">Cell membrane</keyword>
<proteinExistence type="inferred from homology"/>
<evidence type="ECO:0000256" key="9">
    <source>
        <dbReference type="ARBA" id="ARBA00023310"/>
    </source>
</evidence>
<evidence type="ECO:0000256" key="4">
    <source>
        <dbReference type="ARBA" id="ARBA00022448"/>
    </source>
</evidence>
<comment type="caution">
    <text evidence="11">The sequence shown here is derived from an EMBL/GenBank/DDBJ whole genome shotgun (WGS) entry which is preliminary data.</text>
</comment>
<comment type="similarity">
    <text evidence="3 10">Belongs to the ATPase gamma chain family.</text>
</comment>
<dbReference type="Proteomes" id="UP001165089">
    <property type="component" value="Unassembled WGS sequence"/>
</dbReference>
<accession>A0ABQ5Q790</accession>
<dbReference type="PANTHER" id="PTHR11693">
    <property type="entry name" value="ATP SYNTHASE GAMMA CHAIN"/>
    <property type="match status" value="1"/>
</dbReference>
<dbReference type="InterPro" id="IPR035968">
    <property type="entry name" value="ATP_synth_F1_ATPase_gsu"/>
</dbReference>
<dbReference type="Pfam" id="PF00231">
    <property type="entry name" value="ATP-synt"/>
    <property type="match status" value="1"/>
</dbReference>
<dbReference type="EMBL" id="BSDD01000004">
    <property type="protein sequence ID" value="GLH70538.1"/>
    <property type="molecule type" value="Genomic_DNA"/>
</dbReference>
<dbReference type="HAMAP" id="MF_00815">
    <property type="entry name" value="ATP_synth_gamma_bact"/>
    <property type="match status" value="1"/>
</dbReference>
<sequence>MAGLQDIRRRIRSVKNTQQVTKAMKMISAVKLRKSQERLVALRPYAGKLMDVVRRVVGRIKGSTEIVPGPAAQAFLAPREEKRIRVVLVASDKGLCGGFNANVFKAAHTFLHECPAEIVHLDVIGKRAADWARKRKLAASGEYLGVPLTGLQRVVQEIAEGAAAQYHAGEIDALYVIYNYFNSPVAQTPTVFRLFPIELERRAEGRDALEVAHLLEPDPNTVLETLLPRFVETELLRTLLESSASEHGARMAAMDKASNNAGEMIAKLTLTMNKIRQASITNQIIEIVSGANA</sequence>
<evidence type="ECO:0000256" key="2">
    <source>
        <dbReference type="ARBA" id="ARBA00004170"/>
    </source>
</evidence>
<keyword evidence="12" id="KW-1185">Reference proteome</keyword>
<dbReference type="Gene3D" id="3.40.1380.10">
    <property type="match status" value="1"/>
</dbReference>
<comment type="function">
    <text evidence="1 10">Produces ATP from ADP in the presence of a proton gradient across the membrane. The gamma chain is believed to be important in regulating ATPase activity and the flow of protons through the CF(0) complex.</text>
</comment>
<gene>
    <name evidence="10" type="primary">atpG</name>
    <name evidence="11" type="ORF">GETHPA_20710</name>
</gene>
<keyword evidence="8 10" id="KW-0139">CF(1)</keyword>
<evidence type="ECO:0000256" key="7">
    <source>
        <dbReference type="ARBA" id="ARBA00023136"/>
    </source>
</evidence>
<dbReference type="PRINTS" id="PR00126">
    <property type="entry name" value="ATPASEGAMMA"/>
</dbReference>
<comment type="subunit">
    <text evidence="10">F-type ATPases have 2 components, CF(1) - the catalytic core - and CF(0) - the membrane proton channel. CF(1) has five subunits: alpha(3), beta(3), gamma(1), delta(1), epsilon(1). CF(0) has three main subunits: a, b and c.</text>
</comment>
<dbReference type="NCBIfam" id="TIGR01146">
    <property type="entry name" value="ATPsyn_F1gamma"/>
    <property type="match status" value="1"/>
</dbReference>
<evidence type="ECO:0000256" key="6">
    <source>
        <dbReference type="ARBA" id="ARBA00023065"/>
    </source>
</evidence>
<dbReference type="PANTHER" id="PTHR11693:SF22">
    <property type="entry name" value="ATP SYNTHASE SUBUNIT GAMMA, MITOCHONDRIAL"/>
    <property type="match status" value="1"/>
</dbReference>
<evidence type="ECO:0000256" key="5">
    <source>
        <dbReference type="ARBA" id="ARBA00022781"/>
    </source>
</evidence>
<keyword evidence="6 10" id="KW-0406">Ion transport</keyword>
<comment type="subcellular location">
    <subcellularLocation>
        <location evidence="10">Cell membrane</location>
        <topology evidence="10">Peripheral membrane protein</topology>
    </subcellularLocation>
    <subcellularLocation>
        <location evidence="2">Membrane</location>
        <topology evidence="2">Peripheral membrane protein</topology>
    </subcellularLocation>
</comment>
<keyword evidence="4 10" id="KW-0813">Transport</keyword>
<evidence type="ECO:0000256" key="8">
    <source>
        <dbReference type="ARBA" id="ARBA00023196"/>
    </source>
</evidence>
<keyword evidence="5 10" id="KW-0375">Hydrogen ion transport</keyword>
<name>A0ABQ5Q790_9BACT</name>
<evidence type="ECO:0000313" key="12">
    <source>
        <dbReference type="Proteomes" id="UP001165089"/>
    </source>
</evidence>
<keyword evidence="9 10" id="KW-0066">ATP synthesis</keyword>
<protein>
    <recommendedName>
        <fullName evidence="10">ATP synthase gamma chain</fullName>
    </recommendedName>
    <alternativeName>
        <fullName evidence="10">ATP synthase F1 sector gamma subunit</fullName>
    </alternativeName>
    <alternativeName>
        <fullName evidence="10">F-ATPase gamma subunit</fullName>
    </alternativeName>
</protein>
<evidence type="ECO:0000256" key="1">
    <source>
        <dbReference type="ARBA" id="ARBA00003456"/>
    </source>
</evidence>
<evidence type="ECO:0000256" key="10">
    <source>
        <dbReference type="HAMAP-Rule" id="MF_00815"/>
    </source>
</evidence>
<dbReference type="RefSeq" id="WP_285725856.1">
    <property type="nucleotide sequence ID" value="NZ_BSDD01000004.1"/>
</dbReference>
<dbReference type="CDD" id="cd12151">
    <property type="entry name" value="F1-ATPase_gamma"/>
    <property type="match status" value="1"/>
</dbReference>
<keyword evidence="7 10" id="KW-0472">Membrane</keyword>
<dbReference type="InterPro" id="IPR000131">
    <property type="entry name" value="ATP_synth_F1_gsu"/>
</dbReference>
<organism evidence="11 12">
    <name type="scientific">Geothrix rubra</name>
    <dbReference type="NCBI Taxonomy" id="2927977"/>
    <lineage>
        <taxon>Bacteria</taxon>
        <taxon>Pseudomonadati</taxon>
        <taxon>Acidobacteriota</taxon>
        <taxon>Holophagae</taxon>
        <taxon>Holophagales</taxon>
        <taxon>Holophagaceae</taxon>
        <taxon>Geothrix</taxon>
    </lineage>
</organism>
<dbReference type="Gene3D" id="1.10.287.80">
    <property type="entry name" value="ATP synthase, gamma subunit, helix hairpin domain"/>
    <property type="match status" value="1"/>
</dbReference>
<evidence type="ECO:0000256" key="3">
    <source>
        <dbReference type="ARBA" id="ARBA00007681"/>
    </source>
</evidence>
<dbReference type="SUPFAM" id="SSF52943">
    <property type="entry name" value="ATP synthase (F1-ATPase), gamma subunit"/>
    <property type="match status" value="1"/>
</dbReference>
<reference evidence="11 12" key="1">
    <citation type="journal article" date="2023" name="Antonie Van Leeuwenhoek">
        <title>Mesoterricola silvestris gen. nov., sp. nov., Mesoterricola sediminis sp. nov., Geothrix oryzae sp. nov., Geothrix edaphica sp. nov., Geothrix rubra sp. nov., and Geothrix limicola sp. nov., six novel members of Acidobacteriota isolated from soils.</title>
        <authorList>
            <person name="Itoh H."/>
            <person name="Sugisawa Y."/>
            <person name="Mise K."/>
            <person name="Xu Z."/>
            <person name="Kuniyasu M."/>
            <person name="Ushijima N."/>
            <person name="Kawano K."/>
            <person name="Kobayashi E."/>
            <person name="Shiratori Y."/>
            <person name="Masuda Y."/>
            <person name="Senoo K."/>
        </authorList>
    </citation>
    <scope>NUCLEOTIDE SEQUENCE [LARGE SCALE GENOMIC DNA]</scope>
    <source>
        <strain evidence="11 12">Red803</strain>
    </source>
</reference>
<evidence type="ECO:0000313" key="11">
    <source>
        <dbReference type="EMBL" id="GLH70538.1"/>
    </source>
</evidence>